<dbReference type="Proteomes" id="UP001586593">
    <property type="component" value="Unassembled WGS sequence"/>
</dbReference>
<evidence type="ECO:0000313" key="2">
    <source>
        <dbReference type="Proteomes" id="UP001586593"/>
    </source>
</evidence>
<name>A0ABR3WIH8_9PEZI</name>
<dbReference type="EMBL" id="JAZHXJ010000380">
    <property type="protein sequence ID" value="KAL1862788.1"/>
    <property type="molecule type" value="Genomic_DNA"/>
</dbReference>
<gene>
    <name evidence="1" type="ORF">VTK73DRAFT_6647</name>
</gene>
<organism evidence="1 2">
    <name type="scientific">Phialemonium thermophilum</name>
    <dbReference type="NCBI Taxonomy" id="223376"/>
    <lineage>
        <taxon>Eukaryota</taxon>
        <taxon>Fungi</taxon>
        <taxon>Dikarya</taxon>
        <taxon>Ascomycota</taxon>
        <taxon>Pezizomycotina</taxon>
        <taxon>Sordariomycetes</taxon>
        <taxon>Sordariomycetidae</taxon>
        <taxon>Cephalothecales</taxon>
        <taxon>Cephalothecaceae</taxon>
        <taxon>Phialemonium</taxon>
    </lineage>
</organism>
<evidence type="ECO:0008006" key="3">
    <source>
        <dbReference type="Google" id="ProtNLM"/>
    </source>
</evidence>
<protein>
    <recommendedName>
        <fullName evidence="3">Cupin, RmlC-type</fullName>
    </recommendedName>
</protein>
<dbReference type="InterPro" id="IPR011051">
    <property type="entry name" value="RmlC_Cupin_sf"/>
</dbReference>
<proteinExistence type="predicted"/>
<dbReference type="SUPFAM" id="SSF51182">
    <property type="entry name" value="RmlC-like cupins"/>
    <property type="match status" value="1"/>
</dbReference>
<dbReference type="InterPro" id="IPR014710">
    <property type="entry name" value="RmlC-like_jellyroll"/>
</dbReference>
<keyword evidence="2" id="KW-1185">Reference proteome</keyword>
<reference evidence="1 2" key="1">
    <citation type="journal article" date="2024" name="Commun. Biol.">
        <title>Comparative genomic analysis of thermophilic fungi reveals convergent evolutionary adaptations and gene losses.</title>
        <authorList>
            <person name="Steindorff A.S."/>
            <person name="Aguilar-Pontes M.V."/>
            <person name="Robinson A.J."/>
            <person name="Andreopoulos B."/>
            <person name="LaButti K."/>
            <person name="Kuo A."/>
            <person name="Mondo S."/>
            <person name="Riley R."/>
            <person name="Otillar R."/>
            <person name="Haridas S."/>
            <person name="Lipzen A."/>
            <person name="Grimwood J."/>
            <person name="Schmutz J."/>
            <person name="Clum A."/>
            <person name="Reid I.D."/>
            <person name="Moisan M.C."/>
            <person name="Butler G."/>
            <person name="Nguyen T.T.M."/>
            <person name="Dewar K."/>
            <person name="Conant G."/>
            <person name="Drula E."/>
            <person name="Henrissat B."/>
            <person name="Hansel C."/>
            <person name="Singer S."/>
            <person name="Hutchinson M.I."/>
            <person name="de Vries R.P."/>
            <person name="Natvig D.O."/>
            <person name="Powell A.J."/>
            <person name="Tsang A."/>
            <person name="Grigoriev I.V."/>
        </authorList>
    </citation>
    <scope>NUCLEOTIDE SEQUENCE [LARGE SCALE GENOMIC DNA]</scope>
    <source>
        <strain evidence="1 2">ATCC 24622</strain>
    </source>
</reference>
<evidence type="ECO:0000313" key="1">
    <source>
        <dbReference type="EMBL" id="KAL1862788.1"/>
    </source>
</evidence>
<dbReference type="Gene3D" id="2.60.120.10">
    <property type="entry name" value="Jelly Rolls"/>
    <property type="match status" value="1"/>
</dbReference>
<accession>A0ABR3WIH8</accession>
<comment type="caution">
    <text evidence="1">The sequence shown here is derived from an EMBL/GenBank/DDBJ whole genome shotgun (WGS) entry which is preliminary data.</text>
</comment>
<sequence length="264" mass="29162">MDREAWETQVVTRPLPNAVRYDLSAPDQVQITLPPRSLWSSGLHWHETHVEYLRVVQGRVRVRLGGLEKIVRAAGGGSEPAPPPEIRIDKNVWHEWSRADAGEDDDGEDDEDAVVVERTVPADGEKSVFFWNLNGVLLEAQRGVATRRAPVALLPAPLRSWVSDAWVTLSLFVIFAHLDNVPVLLDALGLASRVGWTPGWDSPPGRLLRRVDGLCSHVVLGAAAVLGWALGIRAVRLELTPDGALRRWTSHRASHKASHKERSA</sequence>